<dbReference type="RefSeq" id="WP_172584183.1">
    <property type="nucleotide sequence ID" value="NZ_BLAM01000054.1"/>
</dbReference>
<gene>
    <name evidence="3" type="ORF">SY212_03600</name>
</gene>
<feature type="transmembrane region" description="Helical" evidence="2">
    <location>
        <begin position="41"/>
        <end position="64"/>
    </location>
</feature>
<evidence type="ECO:0000313" key="3">
    <source>
        <dbReference type="EMBL" id="GET05330.1"/>
    </source>
</evidence>
<feature type="region of interest" description="Disordered" evidence="1">
    <location>
        <begin position="72"/>
        <end position="100"/>
    </location>
</feature>
<keyword evidence="2" id="KW-0812">Transmembrane</keyword>
<name>A0A6F9XJJ5_9LACO</name>
<protein>
    <submittedName>
        <fullName evidence="3">Uncharacterized protein</fullName>
    </submittedName>
</protein>
<evidence type="ECO:0000256" key="2">
    <source>
        <dbReference type="SAM" id="Phobius"/>
    </source>
</evidence>
<organism evidence="3">
    <name type="scientific">Ligilactobacillus agilis</name>
    <dbReference type="NCBI Taxonomy" id="1601"/>
    <lineage>
        <taxon>Bacteria</taxon>
        <taxon>Bacillati</taxon>
        <taxon>Bacillota</taxon>
        <taxon>Bacilli</taxon>
        <taxon>Lactobacillales</taxon>
        <taxon>Lactobacillaceae</taxon>
        <taxon>Ligilactobacillus</taxon>
    </lineage>
</organism>
<feature type="transmembrane region" description="Helical" evidence="2">
    <location>
        <begin position="6"/>
        <end position="29"/>
    </location>
</feature>
<comment type="caution">
    <text evidence="3">The sequence shown here is derived from an EMBL/GenBank/DDBJ whole genome shotgun (WGS) entry which is preliminary data.</text>
</comment>
<dbReference type="AlphaFoldDB" id="A0A6F9XJJ5"/>
<keyword evidence="2" id="KW-0472">Membrane</keyword>
<dbReference type="EMBL" id="BLAM01000054">
    <property type="protein sequence ID" value="GET05330.1"/>
    <property type="molecule type" value="Genomic_DNA"/>
</dbReference>
<keyword evidence="2" id="KW-1133">Transmembrane helix</keyword>
<accession>A0A6F9XJJ5</accession>
<sequence length="296" mass="34282">MVFVFLGLAGIAGIIFSIAFIVWIVALIINKKDLIKRAWKFTWISFAVTLVCSLGYGFTLWGVFDSSNDTEQVSKSETKEDKEDEKYAEQQENDQEQEEGVYTKNAPVKVTFDKDNYNTGKLTKYNMRNGYKYNYYKDTDGDYFYYSINDVHSFPPDRRYLHDEFVTIEINEKYAKTHKKDTELLDNNASSGVNFGDLPSLKENGIYTMNPPQRDEVHGGILSKNFNRQKGYQVNYYYGTFKTPNNVKDPINNDNKQYAYGYYYYNGQGGVVDMNGNYIKTAEDNLKNNPDKLLQQ</sequence>
<evidence type="ECO:0000256" key="1">
    <source>
        <dbReference type="SAM" id="MobiDB-lite"/>
    </source>
</evidence>
<dbReference type="Proteomes" id="UP000494265">
    <property type="component" value="Unassembled WGS sequence"/>
</dbReference>
<feature type="compositionally biased region" description="Basic and acidic residues" evidence="1">
    <location>
        <begin position="72"/>
        <end position="89"/>
    </location>
</feature>
<reference evidence="3" key="1">
    <citation type="submission" date="2019-10" db="EMBL/GenBank/DDBJ databases">
        <title>Lactobacillus agilis SY212 Whole Genome Sequencing Project.</title>
        <authorList>
            <person name="Suzuki S."/>
            <person name="Endo A."/>
            <person name="Maeno S."/>
            <person name="Shiwa Y."/>
            <person name="Matsutani M."/>
            <person name="Kajikawa A."/>
        </authorList>
    </citation>
    <scope>NUCLEOTIDE SEQUENCE</scope>
    <source>
        <strain evidence="3">SY212</strain>
    </source>
</reference>
<proteinExistence type="predicted"/>